<evidence type="ECO:0000313" key="3">
    <source>
        <dbReference type="EMBL" id="CAL6106828.1"/>
    </source>
</evidence>
<keyword evidence="4" id="KW-1185">Reference proteome</keyword>
<name>A0AA86NJM2_9EUKA</name>
<keyword evidence="1" id="KW-0175">Coiled coil</keyword>
<reference evidence="2" key="1">
    <citation type="submission" date="2023-06" db="EMBL/GenBank/DDBJ databases">
        <authorList>
            <person name="Kurt Z."/>
        </authorList>
    </citation>
    <scope>NUCLEOTIDE SEQUENCE</scope>
</reference>
<dbReference type="Proteomes" id="UP001642409">
    <property type="component" value="Unassembled WGS sequence"/>
</dbReference>
<dbReference type="EMBL" id="CAXDID020000618">
    <property type="protein sequence ID" value="CAL6106828.1"/>
    <property type="molecule type" value="Genomic_DNA"/>
</dbReference>
<organism evidence="2">
    <name type="scientific">Hexamita inflata</name>
    <dbReference type="NCBI Taxonomy" id="28002"/>
    <lineage>
        <taxon>Eukaryota</taxon>
        <taxon>Metamonada</taxon>
        <taxon>Diplomonadida</taxon>
        <taxon>Hexamitidae</taxon>
        <taxon>Hexamitinae</taxon>
        <taxon>Hexamita</taxon>
    </lineage>
</organism>
<sequence length="118" mass="13694">MDELTQPRQFAPLARIQLDQTFSSTQTRTALELALDNNYDLSISDEQVIERPVSEQVKSTTNNKRSIELYSQIQENGTLLQKLNKKLQKLEAVIIKIYDKIEMMEEHENLLTNDIKNV</sequence>
<evidence type="ECO:0000313" key="2">
    <source>
        <dbReference type="EMBL" id="CAI9920543.1"/>
    </source>
</evidence>
<dbReference type="EMBL" id="CATOUU010000201">
    <property type="protein sequence ID" value="CAI9920543.1"/>
    <property type="molecule type" value="Genomic_DNA"/>
</dbReference>
<evidence type="ECO:0000256" key="1">
    <source>
        <dbReference type="SAM" id="Coils"/>
    </source>
</evidence>
<proteinExistence type="predicted"/>
<accession>A0AA86NJM2</accession>
<feature type="coiled-coil region" evidence="1">
    <location>
        <begin position="73"/>
        <end position="100"/>
    </location>
</feature>
<protein>
    <submittedName>
        <fullName evidence="3">Hypothetical_protein</fullName>
    </submittedName>
</protein>
<gene>
    <name evidence="3" type="ORF">HINF_LOCUS73991</name>
    <name evidence="2" type="ORF">HINF_LOCUS8188</name>
</gene>
<comment type="caution">
    <text evidence="2">The sequence shown here is derived from an EMBL/GenBank/DDBJ whole genome shotgun (WGS) entry which is preliminary data.</text>
</comment>
<dbReference type="AlphaFoldDB" id="A0AA86NJM2"/>
<reference evidence="3 4" key="2">
    <citation type="submission" date="2024-07" db="EMBL/GenBank/DDBJ databases">
        <authorList>
            <person name="Akdeniz Z."/>
        </authorList>
    </citation>
    <scope>NUCLEOTIDE SEQUENCE [LARGE SCALE GENOMIC DNA]</scope>
</reference>
<evidence type="ECO:0000313" key="4">
    <source>
        <dbReference type="Proteomes" id="UP001642409"/>
    </source>
</evidence>